<dbReference type="PIRSF" id="PIRSF004810">
    <property type="entry name" value="ChrA"/>
    <property type="match status" value="1"/>
</dbReference>
<dbReference type="NCBIfam" id="TIGR00937">
    <property type="entry name" value="2A51"/>
    <property type="match status" value="1"/>
</dbReference>
<keyword evidence="6 7" id="KW-0472">Membrane</keyword>
<evidence type="ECO:0000256" key="4">
    <source>
        <dbReference type="ARBA" id="ARBA00022692"/>
    </source>
</evidence>
<protein>
    <submittedName>
        <fullName evidence="8">Chromate transporter</fullName>
    </submittedName>
</protein>
<evidence type="ECO:0000256" key="7">
    <source>
        <dbReference type="SAM" id="Phobius"/>
    </source>
</evidence>
<feature type="transmembrane region" description="Helical" evidence="7">
    <location>
        <begin position="343"/>
        <end position="364"/>
    </location>
</feature>
<evidence type="ECO:0000313" key="8">
    <source>
        <dbReference type="EMBL" id="SHF38571.1"/>
    </source>
</evidence>
<keyword evidence="4 7" id="KW-0812">Transmembrane</keyword>
<feature type="transmembrane region" description="Helical" evidence="7">
    <location>
        <begin position="306"/>
        <end position="331"/>
    </location>
</feature>
<organism evidence="8 9">
    <name type="scientific">Seinonella peptonophila</name>
    <dbReference type="NCBI Taxonomy" id="112248"/>
    <lineage>
        <taxon>Bacteria</taxon>
        <taxon>Bacillati</taxon>
        <taxon>Bacillota</taxon>
        <taxon>Bacilli</taxon>
        <taxon>Bacillales</taxon>
        <taxon>Thermoactinomycetaceae</taxon>
        <taxon>Seinonella</taxon>
    </lineage>
</organism>
<evidence type="ECO:0000256" key="5">
    <source>
        <dbReference type="ARBA" id="ARBA00022989"/>
    </source>
</evidence>
<feature type="transmembrane region" description="Helical" evidence="7">
    <location>
        <begin position="279"/>
        <end position="299"/>
    </location>
</feature>
<dbReference type="STRING" id="112248.SAMN05444392_11926"/>
<keyword evidence="3" id="KW-1003">Cell membrane</keyword>
<feature type="transmembrane region" description="Helical" evidence="7">
    <location>
        <begin position="237"/>
        <end position="259"/>
    </location>
</feature>
<feature type="transmembrane region" description="Helical" evidence="7">
    <location>
        <begin position="376"/>
        <end position="400"/>
    </location>
</feature>
<comment type="subcellular location">
    <subcellularLocation>
        <location evidence="1">Cell membrane</location>
        <topology evidence="1">Multi-pass membrane protein</topology>
    </subcellularLocation>
</comment>
<feature type="transmembrane region" description="Helical" evidence="7">
    <location>
        <begin position="129"/>
        <end position="149"/>
    </location>
</feature>
<sequence>MTQRTDTKSSIIAAQAKENPKSSILEILGASTKLGLTAFGGPIAHLGYFRDEYVKRRKWIDEKSYADLVALCQFLPGPASSQVGISIGMMLGGMLGGLASWIGFTLPSALALMIFAYALKNYDVINVGWLHGLMIAAVVVVTQAVWGMARSLAPDRTRGTIAVLTAIITLLWPSAYGQLIVIAAAGLFGRFFLATSEMPETPLIGISISRRMAVVAWILFFGLLIGLPLLRAVFPSYWLAVFDSFFRVGSLVFGGGHVVLPMLQAEVVPPGWLTDSQFLAGYGAAQAIPGPLFTFSAYLGAVMNGWIGAMVALIAMFLPSFLLVTGALPFWDAVRRRPNFQSILKGINASVVGILLAALFNLVWMKAIHTPYDFCLAIAAFGLLMLWKLPPWVIVLFSAAGGALTSMFS</sequence>
<proteinExistence type="inferred from homology"/>
<dbReference type="PANTHER" id="PTHR33567">
    <property type="entry name" value="CHROMATE ION TRANSPORTER (EUROFUNG)"/>
    <property type="match status" value="1"/>
</dbReference>
<dbReference type="AlphaFoldDB" id="A0A1M5B7Q2"/>
<evidence type="ECO:0000256" key="6">
    <source>
        <dbReference type="ARBA" id="ARBA00023136"/>
    </source>
</evidence>
<keyword evidence="5 7" id="KW-1133">Transmembrane helix</keyword>
<dbReference type="GO" id="GO:0005886">
    <property type="term" value="C:plasma membrane"/>
    <property type="evidence" value="ECO:0007669"/>
    <property type="project" value="UniProtKB-SubCell"/>
</dbReference>
<dbReference type="GO" id="GO:0015109">
    <property type="term" value="F:chromate transmembrane transporter activity"/>
    <property type="evidence" value="ECO:0007669"/>
    <property type="project" value="InterPro"/>
</dbReference>
<name>A0A1M5B7Q2_9BACL</name>
<evidence type="ECO:0000256" key="3">
    <source>
        <dbReference type="ARBA" id="ARBA00022475"/>
    </source>
</evidence>
<evidence type="ECO:0000256" key="2">
    <source>
        <dbReference type="ARBA" id="ARBA00005262"/>
    </source>
</evidence>
<dbReference type="InterPro" id="IPR014047">
    <property type="entry name" value="Chr_Tranpt_l_chain"/>
</dbReference>
<dbReference type="Proteomes" id="UP000184476">
    <property type="component" value="Unassembled WGS sequence"/>
</dbReference>
<dbReference type="RefSeq" id="WP_073158143.1">
    <property type="nucleotide sequence ID" value="NZ_FQVL01000019.1"/>
</dbReference>
<feature type="transmembrane region" description="Helical" evidence="7">
    <location>
        <begin position="161"/>
        <end position="188"/>
    </location>
</feature>
<dbReference type="EMBL" id="FQVL01000019">
    <property type="protein sequence ID" value="SHF38571.1"/>
    <property type="molecule type" value="Genomic_DNA"/>
</dbReference>
<accession>A0A1M5B7Q2</accession>
<feature type="transmembrane region" description="Helical" evidence="7">
    <location>
        <begin position="95"/>
        <end position="117"/>
    </location>
</feature>
<reference evidence="8 9" key="1">
    <citation type="submission" date="2016-11" db="EMBL/GenBank/DDBJ databases">
        <authorList>
            <person name="Jaros S."/>
            <person name="Januszkiewicz K."/>
            <person name="Wedrychowicz H."/>
        </authorList>
    </citation>
    <scope>NUCLEOTIDE SEQUENCE [LARGE SCALE GENOMIC DNA]</scope>
    <source>
        <strain evidence="8 9">DSM 44666</strain>
    </source>
</reference>
<dbReference type="Pfam" id="PF02417">
    <property type="entry name" value="Chromate_transp"/>
    <property type="match status" value="2"/>
</dbReference>
<dbReference type="PANTHER" id="PTHR33567:SF3">
    <property type="entry name" value="CHROMATE ION TRANSPORTER (EUROFUNG)"/>
    <property type="match status" value="1"/>
</dbReference>
<gene>
    <name evidence="8" type="ORF">SAMN05444392_11926</name>
</gene>
<dbReference type="InterPro" id="IPR003370">
    <property type="entry name" value="Chromate_transpt"/>
</dbReference>
<feature type="transmembrane region" description="Helical" evidence="7">
    <location>
        <begin position="208"/>
        <end position="230"/>
    </location>
</feature>
<evidence type="ECO:0000256" key="1">
    <source>
        <dbReference type="ARBA" id="ARBA00004651"/>
    </source>
</evidence>
<keyword evidence="9" id="KW-1185">Reference proteome</keyword>
<comment type="similarity">
    <text evidence="2">Belongs to the chromate ion transporter (CHR) (TC 2.A.51) family.</text>
</comment>
<dbReference type="OrthoDB" id="9788907at2"/>
<evidence type="ECO:0000313" key="9">
    <source>
        <dbReference type="Proteomes" id="UP000184476"/>
    </source>
</evidence>